<name>A0A0L8G5V7_OCTBM</name>
<proteinExistence type="predicted"/>
<organism evidence="1">
    <name type="scientific">Octopus bimaculoides</name>
    <name type="common">California two-spotted octopus</name>
    <dbReference type="NCBI Taxonomy" id="37653"/>
    <lineage>
        <taxon>Eukaryota</taxon>
        <taxon>Metazoa</taxon>
        <taxon>Spiralia</taxon>
        <taxon>Lophotrochozoa</taxon>
        <taxon>Mollusca</taxon>
        <taxon>Cephalopoda</taxon>
        <taxon>Coleoidea</taxon>
        <taxon>Octopodiformes</taxon>
        <taxon>Octopoda</taxon>
        <taxon>Incirrata</taxon>
        <taxon>Octopodidae</taxon>
        <taxon>Octopus</taxon>
    </lineage>
</organism>
<accession>A0A0L8G5V7</accession>
<dbReference type="EMBL" id="KQ423675">
    <property type="protein sequence ID" value="KOF72421.1"/>
    <property type="molecule type" value="Genomic_DNA"/>
</dbReference>
<protein>
    <submittedName>
        <fullName evidence="1">Uncharacterized protein</fullName>
    </submittedName>
</protein>
<gene>
    <name evidence="1" type="ORF">OCBIM_22039489mg</name>
</gene>
<dbReference type="AlphaFoldDB" id="A0A0L8G5V7"/>
<reference evidence="1" key="1">
    <citation type="submission" date="2015-07" db="EMBL/GenBank/DDBJ databases">
        <title>MeaNS - Measles Nucleotide Surveillance Program.</title>
        <authorList>
            <person name="Tran T."/>
            <person name="Druce J."/>
        </authorList>
    </citation>
    <scope>NUCLEOTIDE SEQUENCE</scope>
    <source>
        <strain evidence="1">UCB-OBI-ISO-001</strain>
        <tissue evidence="1">Gonad</tissue>
    </source>
</reference>
<sequence length="79" mass="9086">MVIKAMKERNGGKAETLLTNSVKMLPKPLFDPMLFIIILEDIIRKFSIECPWTFSKLTICSHCRTYQRAAVKVPSILEM</sequence>
<evidence type="ECO:0000313" key="1">
    <source>
        <dbReference type="EMBL" id="KOF72421.1"/>
    </source>
</evidence>